<dbReference type="KEGG" id="srub:C2R22_00835"/>
<organism evidence="4 5">
    <name type="scientific">Salinigranum rubrum</name>
    <dbReference type="NCBI Taxonomy" id="755307"/>
    <lineage>
        <taxon>Archaea</taxon>
        <taxon>Methanobacteriati</taxon>
        <taxon>Methanobacteriota</taxon>
        <taxon>Stenosarchaea group</taxon>
        <taxon>Halobacteria</taxon>
        <taxon>Halobacteriales</taxon>
        <taxon>Haloferacaceae</taxon>
        <taxon>Salinigranum</taxon>
    </lineage>
</organism>
<evidence type="ECO:0000256" key="1">
    <source>
        <dbReference type="SAM" id="MobiDB-lite"/>
    </source>
</evidence>
<feature type="region of interest" description="Disordered" evidence="1">
    <location>
        <begin position="1"/>
        <end position="45"/>
    </location>
</feature>
<keyword evidence="2" id="KW-1133">Transmembrane helix</keyword>
<feature type="compositionally biased region" description="Basic and acidic residues" evidence="1">
    <location>
        <begin position="1"/>
        <end position="22"/>
    </location>
</feature>
<dbReference type="Pfam" id="PF26472">
    <property type="entry name" value="DUF8147"/>
    <property type="match status" value="1"/>
</dbReference>
<proteinExistence type="predicted"/>
<name>A0A2I8VEM2_9EURY</name>
<accession>A0A2I8VEM2</accession>
<dbReference type="EMBL" id="CP026309">
    <property type="protein sequence ID" value="AUV80380.1"/>
    <property type="molecule type" value="Genomic_DNA"/>
</dbReference>
<keyword evidence="2" id="KW-0472">Membrane</keyword>
<evidence type="ECO:0000256" key="2">
    <source>
        <dbReference type="SAM" id="Phobius"/>
    </source>
</evidence>
<dbReference type="Proteomes" id="UP000236584">
    <property type="component" value="Chromosome"/>
</dbReference>
<keyword evidence="5" id="KW-1185">Reference proteome</keyword>
<evidence type="ECO:0000259" key="3">
    <source>
        <dbReference type="Pfam" id="PF26472"/>
    </source>
</evidence>
<evidence type="ECO:0000313" key="4">
    <source>
        <dbReference type="EMBL" id="AUV80380.1"/>
    </source>
</evidence>
<feature type="domain" description="DUF8147" evidence="3">
    <location>
        <begin position="53"/>
        <end position="112"/>
    </location>
</feature>
<gene>
    <name evidence="4" type="ORF">C2R22_00835</name>
</gene>
<feature type="transmembrane region" description="Helical" evidence="2">
    <location>
        <begin position="81"/>
        <end position="105"/>
    </location>
</feature>
<protein>
    <recommendedName>
        <fullName evidence="3">DUF8147 domain-containing protein</fullName>
    </recommendedName>
</protein>
<sequence length="120" mass="12957">MREGRDEIDERRAVTERGDRGRTASGRGRRRFPSSENDPQTHGWSGRRTFMRVRSVLVSLLAGVVVFILGTVLVTEALGPYVWPSLMVGLVAGAVVGALAAALVWHRGRDGTARSGEANG</sequence>
<evidence type="ECO:0000313" key="5">
    <source>
        <dbReference type="Proteomes" id="UP000236584"/>
    </source>
</evidence>
<dbReference type="AlphaFoldDB" id="A0A2I8VEM2"/>
<feature type="transmembrane region" description="Helical" evidence="2">
    <location>
        <begin position="56"/>
        <end position="75"/>
    </location>
</feature>
<dbReference type="InterPro" id="IPR058460">
    <property type="entry name" value="DUF8147"/>
</dbReference>
<keyword evidence="2" id="KW-0812">Transmembrane</keyword>
<reference evidence="4 5" key="1">
    <citation type="submission" date="2018-01" db="EMBL/GenBank/DDBJ databases">
        <title>Complete genome sequence of Salinigranum rubrum GX10T, an extremely halophilic archaeon isolated from a marine solar saltern.</title>
        <authorList>
            <person name="Han S."/>
        </authorList>
    </citation>
    <scope>NUCLEOTIDE SEQUENCE [LARGE SCALE GENOMIC DNA]</scope>
    <source>
        <strain evidence="4 5">GX10</strain>
    </source>
</reference>
<feature type="compositionally biased region" description="Polar residues" evidence="1">
    <location>
        <begin position="34"/>
        <end position="43"/>
    </location>
</feature>